<comment type="caution">
    <text evidence="1">The sequence shown here is derived from an EMBL/GenBank/DDBJ whole genome shotgun (WGS) entry which is preliminary data.</text>
</comment>
<dbReference type="Proteomes" id="UP001164539">
    <property type="component" value="Chromosome 3"/>
</dbReference>
<dbReference type="EMBL" id="CM051396">
    <property type="protein sequence ID" value="KAJ4722572.1"/>
    <property type="molecule type" value="Genomic_DNA"/>
</dbReference>
<evidence type="ECO:0000313" key="2">
    <source>
        <dbReference type="Proteomes" id="UP001164539"/>
    </source>
</evidence>
<sequence length="74" mass="8749">MRQTPCLSSLRRLRDFSVSWIISLTIFETEKCQLSEHRKEFWRSPSSVYTSAFRSFLCTLSPTTPRISRKSWGM</sequence>
<protein>
    <submittedName>
        <fullName evidence="1">Uncharacterized protein</fullName>
    </submittedName>
</protein>
<name>A0ACC1YFK1_MELAZ</name>
<gene>
    <name evidence="1" type="ORF">OWV82_006048</name>
</gene>
<evidence type="ECO:0000313" key="1">
    <source>
        <dbReference type="EMBL" id="KAJ4722572.1"/>
    </source>
</evidence>
<keyword evidence="2" id="KW-1185">Reference proteome</keyword>
<proteinExistence type="predicted"/>
<accession>A0ACC1YFK1</accession>
<reference evidence="1 2" key="1">
    <citation type="journal article" date="2023" name="Science">
        <title>Complex scaffold remodeling in plant triterpene biosynthesis.</title>
        <authorList>
            <person name="De La Pena R."/>
            <person name="Hodgson H."/>
            <person name="Liu J.C."/>
            <person name="Stephenson M.J."/>
            <person name="Martin A.C."/>
            <person name="Owen C."/>
            <person name="Harkess A."/>
            <person name="Leebens-Mack J."/>
            <person name="Jimenez L.E."/>
            <person name="Osbourn A."/>
            <person name="Sattely E.S."/>
        </authorList>
    </citation>
    <scope>NUCLEOTIDE SEQUENCE [LARGE SCALE GENOMIC DNA]</scope>
    <source>
        <strain evidence="2">cv. JPN11</strain>
        <tissue evidence="1">Leaf</tissue>
    </source>
</reference>
<organism evidence="1 2">
    <name type="scientific">Melia azedarach</name>
    <name type="common">Chinaberry tree</name>
    <dbReference type="NCBI Taxonomy" id="155640"/>
    <lineage>
        <taxon>Eukaryota</taxon>
        <taxon>Viridiplantae</taxon>
        <taxon>Streptophyta</taxon>
        <taxon>Embryophyta</taxon>
        <taxon>Tracheophyta</taxon>
        <taxon>Spermatophyta</taxon>
        <taxon>Magnoliopsida</taxon>
        <taxon>eudicotyledons</taxon>
        <taxon>Gunneridae</taxon>
        <taxon>Pentapetalae</taxon>
        <taxon>rosids</taxon>
        <taxon>malvids</taxon>
        <taxon>Sapindales</taxon>
        <taxon>Meliaceae</taxon>
        <taxon>Melia</taxon>
    </lineage>
</organism>